<accession>A0AAP2Z5U0</accession>
<evidence type="ECO:0000256" key="7">
    <source>
        <dbReference type="ARBA" id="ARBA00022801"/>
    </source>
</evidence>
<organism evidence="10 11">
    <name type="scientific">Natronosalvus hydrolyticus</name>
    <dbReference type="NCBI Taxonomy" id="2979988"/>
    <lineage>
        <taxon>Archaea</taxon>
        <taxon>Methanobacteriati</taxon>
        <taxon>Methanobacteriota</taxon>
        <taxon>Stenosarchaea group</taxon>
        <taxon>Halobacteria</taxon>
        <taxon>Halobacteriales</taxon>
        <taxon>Natrialbaceae</taxon>
        <taxon>Natronosalvus</taxon>
    </lineage>
</organism>
<evidence type="ECO:0000256" key="3">
    <source>
        <dbReference type="ARBA" id="ARBA00006534"/>
    </source>
</evidence>
<evidence type="ECO:0000313" key="11">
    <source>
        <dbReference type="Proteomes" id="UP001321047"/>
    </source>
</evidence>
<keyword evidence="11" id="KW-1185">Reference proteome</keyword>
<evidence type="ECO:0000313" key="10">
    <source>
        <dbReference type="EMBL" id="MCU4751277.1"/>
    </source>
</evidence>
<gene>
    <name evidence="10" type="ORF">OB919_04645</name>
</gene>
<evidence type="ECO:0000256" key="6">
    <source>
        <dbReference type="ARBA" id="ARBA00022670"/>
    </source>
</evidence>
<dbReference type="GO" id="GO:0008241">
    <property type="term" value="F:peptidyl-dipeptidase activity"/>
    <property type="evidence" value="ECO:0007669"/>
    <property type="project" value="UniProtKB-EC"/>
</dbReference>
<sequence>MAGLSTSSAADAGAQTQSEGDSNGGITPPPGPVVPVGGGFEPENEALYVELLELVGNEPTVAIVPTANSDPENSIEVMSIDFLEYGEQLYGEGAVTIEEIEVAPAGPDEWEGNEDDPDVAEQIENADLVWFSGGNQLRITETFFDDDGEEVAVATAIREHVENGGAVAGSSAGAAIMTDPMIGAGQSTGSLLDGVSYEDTYYDDDDNRVYLTRGLGYLGHGIADQHFYERGRFGRLLRALWHEGEELGYGVGENTGLIFEANEPHTRVSGENGVMVIDLSEAQEVENDSEALELEDVRVHHLSDGDVFDYESRTVDPNDTDKFDVTDNPFYTTNQDSWDVFGSPQAVKDLVTEELAVNEQASVRGTAISVEAEGDYERRTEVRLLFSQDERTEGWEGEYEVQEMDWRYTAIDVHLDVEIGTFALIDDHIDTETLRDVISAWQTGEPLS</sequence>
<dbReference type="InterPro" id="IPR005320">
    <property type="entry name" value="Peptidase_S51"/>
</dbReference>
<comment type="caution">
    <text evidence="10">The sequence shown here is derived from an EMBL/GenBank/DDBJ whole genome shotgun (WGS) entry which is preliminary data.</text>
</comment>
<dbReference type="GO" id="GO:0004180">
    <property type="term" value="F:carboxypeptidase activity"/>
    <property type="evidence" value="ECO:0007669"/>
    <property type="project" value="UniProtKB-KW"/>
</dbReference>
<evidence type="ECO:0000256" key="8">
    <source>
        <dbReference type="ARBA" id="ARBA00022825"/>
    </source>
</evidence>
<dbReference type="SUPFAM" id="SSF52317">
    <property type="entry name" value="Class I glutamine amidotransferase-like"/>
    <property type="match status" value="1"/>
</dbReference>
<dbReference type="InterPro" id="IPR011811">
    <property type="entry name" value="Peptidase_S51_cyanophycinase"/>
</dbReference>
<dbReference type="RefSeq" id="WP_342806879.1">
    <property type="nucleotide sequence ID" value="NZ_JAOPJZ010000002.1"/>
</dbReference>
<proteinExistence type="inferred from homology"/>
<dbReference type="GO" id="GO:0008236">
    <property type="term" value="F:serine-type peptidase activity"/>
    <property type="evidence" value="ECO:0007669"/>
    <property type="project" value="UniProtKB-KW"/>
</dbReference>
<dbReference type="Gene3D" id="3.40.50.880">
    <property type="match status" value="1"/>
</dbReference>
<dbReference type="Proteomes" id="UP001321047">
    <property type="component" value="Unassembled WGS sequence"/>
</dbReference>
<dbReference type="GO" id="GO:0006508">
    <property type="term" value="P:proteolysis"/>
    <property type="evidence" value="ECO:0007669"/>
    <property type="project" value="UniProtKB-KW"/>
</dbReference>
<dbReference type="PANTHER" id="PTHR36175:SF1">
    <property type="entry name" value="CYANOPHYCINASE"/>
    <property type="match status" value="1"/>
</dbReference>
<comment type="similarity">
    <text evidence="3">Belongs to the peptidase S51 family.</text>
</comment>
<keyword evidence="6" id="KW-0645">Protease</keyword>
<dbReference type="NCBIfam" id="TIGR02069">
    <property type="entry name" value="cyanophycinase"/>
    <property type="match status" value="1"/>
</dbReference>
<evidence type="ECO:0000256" key="9">
    <source>
        <dbReference type="SAM" id="MobiDB-lite"/>
    </source>
</evidence>
<dbReference type="PANTHER" id="PTHR36175">
    <property type="entry name" value="CYANOPHYCINASE"/>
    <property type="match status" value="1"/>
</dbReference>
<evidence type="ECO:0000256" key="5">
    <source>
        <dbReference type="ARBA" id="ARBA00015719"/>
    </source>
</evidence>
<dbReference type="CDD" id="cd03145">
    <property type="entry name" value="GAT1_cyanophycinase"/>
    <property type="match status" value="1"/>
</dbReference>
<dbReference type="InterPro" id="IPR029062">
    <property type="entry name" value="Class_I_gatase-like"/>
</dbReference>
<comment type="catalytic activity">
    <reaction evidence="1">
        <text>[L-4-(L-arginin-2-N-yl)aspartate](n) + H2O = [L-4-(L-arginin-2-N-yl)aspartate](n-1) + L-4-(L-arginin-2-N-yl)aspartate</text>
        <dbReference type="Rhea" id="RHEA:12845"/>
        <dbReference type="Rhea" id="RHEA-COMP:13728"/>
        <dbReference type="Rhea" id="RHEA-COMP:13734"/>
        <dbReference type="ChEBI" id="CHEBI:15377"/>
        <dbReference type="ChEBI" id="CHEBI:137986"/>
        <dbReference type="ChEBI" id="CHEBI:137991"/>
        <dbReference type="EC" id="3.4.15.6"/>
    </reaction>
</comment>
<keyword evidence="8" id="KW-0720">Serine protease</keyword>
<protein>
    <recommendedName>
        <fullName evidence="5">Cyanophycinase</fullName>
        <ecNumber evidence="4">3.4.15.6</ecNumber>
    </recommendedName>
</protein>
<dbReference type="EMBL" id="JAOPJZ010000002">
    <property type="protein sequence ID" value="MCU4751277.1"/>
    <property type="molecule type" value="Genomic_DNA"/>
</dbReference>
<name>A0AAP2Z5U0_9EURY</name>
<dbReference type="AlphaFoldDB" id="A0AAP2Z5U0"/>
<comment type="function">
    <text evidence="2">Exopeptidase that catalyzes the hydrolytic cleavage of multi-L-arginyl-poly-L-aspartic acid (cyanophycin; a water-insoluble reserve polymer) into aspartate-arginine dipeptides.</text>
</comment>
<keyword evidence="10" id="KW-0121">Carboxypeptidase</keyword>
<feature type="region of interest" description="Disordered" evidence="9">
    <location>
        <begin position="1"/>
        <end position="39"/>
    </location>
</feature>
<dbReference type="EC" id="3.4.15.6" evidence="4"/>
<evidence type="ECO:0000256" key="1">
    <source>
        <dbReference type="ARBA" id="ARBA00001092"/>
    </source>
</evidence>
<dbReference type="Pfam" id="PF03575">
    <property type="entry name" value="Peptidase_S51"/>
    <property type="match status" value="1"/>
</dbReference>
<keyword evidence="7 10" id="KW-0378">Hydrolase</keyword>
<reference evidence="10 11" key="1">
    <citation type="submission" date="2022-09" db="EMBL/GenBank/DDBJ databases">
        <title>Enrichment on poylsaccharides allowed isolation of novel metabolic and taxonomic groups of Haloarchaea.</title>
        <authorList>
            <person name="Sorokin D.Y."/>
            <person name="Elcheninov A.G."/>
            <person name="Khizhniak T.V."/>
            <person name="Kolganova T.V."/>
            <person name="Kublanov I.V."/>
        </authorList>
    </citation>
    <scope>NUCLEOTIDE SEQUENCE [LARGE SCALE GENOMIC DNA]</scope>
    <source>
        <strain evidence="10 11">AArc-curdl1</strain>
    </source>
</reference>
<feature type="compositionally biased region" description="Polar residues" evidence="9">
    <location>
        <begin position="1"/>
        <end position="25"/>
    </location>
</feature>
<evidence type="ECO:0000256" key="2">
    <source>
        <dbReference type="ARBA" id="ARBA00002039"/>
    </source>
</evidence>
<evidence type="ECO:0000256" key="4">
    <source>
        <dbReference type="ARBA" id="ARBA00013115"/>
    </source>
</evidence>